<comment type="pathway">
    <text evidence="6">Bacterial outer membrane biogenesis; lipopolysaccharide biosynthesis.</text>
</comment>
<dbReference type="InterPro" id="IPR004960">
    <property type="entry name" value="LipA_acyltrans"/>
</dbReference>
<keyword evidence="5 6" id="KW-0012">Acyltransferase</keyword>
<dbReference type="NCBIfam" id="NF006507">
    <property type="entry name" value="PRK08943.1"/>
    <property type="match status" value="1"/>
</dbReference>
<evidence type="ECO:0000256" key="2">
    <source>
        <dbReference type="ARBA" id="ARBA00022519"/>
    </source>
</evidence>
<comment type="catalytic activity">
    <reaction evidence="6">
        <text>an alpha-Kdo-(2-&gt;4)-alpha-Kdo-(2-&gt;6)-(acyl)-lipid IVA + a fatty acyl-[ACP] = an alpha-Kdo-(2-&gt;4)-alpha-Kdo-(2-&gt;6)-lipid A + holo-[ACP]</text>
        <dbReference type="Rhea" id="RHEA:69400"/>
        <dbReference type="Rhea" id="RHEA-COMP:9685"/>
        <dbReference type="Rhea" id="RHEA-COMP:14125"/>
        <dbReference type="ChEBI" id="CHEBI:64479"/>
        <dbReference type="ChEBI" id="CHEBI:138651"/>
        <dbReference type="ChEBI" id="CHEBI:176430"/>
        <dbReference type="ChEBI" id="CHEBI:176431"/>
        <dbReference type="EC" id="2.3.1.243"/>
    </reaction>
</comment>
<dbReference type="GO" id="GO:0005886">
    <property type="term" value="C:plasma membrane"/>
    <property type="evidence" value="ECO:0007669"/>
    <property type="project" value="UniProtKB-SubCell"/>
</dbReference>
<dbReference type="NCBIfam" id="TIGR02208">
    <property type="entry name" value="lipid_A_msbB"/>
    <property type="match status" value="1"/>
</dbReference>
<sequence>MAMSEEDTRLTARSGYQPQFSWSYLQPKYWLIWLGIFGLILLAFVPFRLRDKLASYIGKIVARKAKKQRHRAKINLQYCFPHWTEAQREQTIEEMFVIVTQVMLGIGEIAIRSKRHLQCRSCFTGLEHIHRAREQGKNIILLVPHAWAIDASGIILHTHGMPMTSMYNPHRNPLVDWLWTFARQRFGGKMHARQNGIKPFLNHVKQGDMGYYLPDEDYGAELSVFVDFFATYKATLPGINKIARLAKAAVIPMFPRYNALSGKYEIEIHPAMTLSDDPEQAARAMNQEIESFVTATPAQYVWILRLLKTRKDGTDIYA</sequence>
<dbReference type="Pfam" id="PF03279">
    <property type="entry name" value="Lip_A_acyltrans"/>
    <property type="match status" value="1"/>
</dbReference>
<feature type="short sequence motif" description="HXXXXD motif" evidence="6">
    <location>
        <begin position="145"/>
        <end position="150"/>
    </location>
</feature>
<evidence type="ECO:0000256" key="6">
    <source>
        <dbReference type="HAMAP-Rule" id="MF_01944"/>
    </source>
</evidence>
<dbReference type="InterPro" id="IPR011921">
    <property type="entry name" value="Lipid_A_MsbB"/>
</dbReference>
<dbReference type="HAMAP" id="MF_01944">
    <property type="entry name" value="Lipid_A_LpxM"/>
    <property type="match status" value="1"/>
</dbReference>
<dbReference type="UniPathway" id="UPA00360">
    <property type="reaction ID" value="UER00486"/>
</dbReference>
<dbReference type="GO" id="GO:0009276">
    <property type="term" value="C:Gram-negative-bacterium-type cell wall"/>
    <property type="evidence" value="ECO:0007669"/>
    <property type="project" value="InterPro"/>
</dbReference>
<comment type="similarity">
    <text evidence="6">Belongs to the LpxL/LpxM/LpxP family. LpxM subfamily.</text>
</comment>
<dbReference type="EC" id="2.3.1.243" evidence="6"/>
<name>A0A126QDC9_PASMD</name>
<dbReference type="GO" id="GO:0036104">
    <property type="term" value="P:Kdo2-lipid A biosynthetic process"/>
    <property type="evidence" value="ECO:0007669"/>
    <property type="project" value="UniProtKB-UniRule"/>
</dbReference>
<evidence type="ECO:0000256" key="3">
    <source>
        <dbReference type="ARBA" id="ARBA00022679"/>
    </source>
</evidence>
<keyword evidence="2 6" id="KW-0997">Cell inner membrane</keyword>
<keyword evidence="6" id="KW-1133">Transmembrane helix</keyword>
<comment type="subcellular location">
    <subcellularLocation>
        <location evidence="6">Cell inner membrane</location>
        <topology evidence="6">Single-pass membrane protein</topology>
    </subcellularLocation>
</comment>
<accession>A0A126QDC9</accession>
<organism evidence="7">
    <name type="scientific">Pasteurella multocida</name>
    <dbReference type="NCBI Taxonomy" id="747"/>
    <lineage>
        <taxon>Bacteria</taxon>
        <taxon>Pseudomonadati</taxon>
        <taxon>Pseudomonadota</taxon>
        <taxon>Gammaproteobacteria</taxon>
        <taxon>Pasteurellales</taxon>
        <taxon>Pasteurellaceae</taxon>
        <taxon>Pasteurella</taxon>
    </lineage>
</organism>
<gene>
    <name evidence="7" type="primary">msbB</name>
    <name evidence="6" type="synonym">lpxM</name>
</gene>
<dbReference type="PANTHER" id="PTHR30606:SF4">
    <property type="entry name" value="LIPID A BIOSYNTHESIS MYRISTOYLTRANSFERASE"/>
    <property type="match status" value="1"/>
</dbReference>
<comment type="function">
    <text evidence="6">Catalyzes the transfer of an acyl chain from an acyl-[acyl-carrier-protein] (ACP) to a Kdo(2)-(acyl)-lipid IV(A) to form a Kdo(2)-lipid A.</text>
</comment>
<keyword evidence="4 6" id="KW-0472">Membrane</keyword>
<evidence type="ECO:0000256" key="5">
    <source>
        <dbReference type="ARBA" id="ARBA00023315"/>
    </source>
</evidence>
<keyword evidence="6" id="KW-0812">Transmembrane</keyword>
<comment type="pathway">
    <text evidence="6">Glycolipid biosynthesis; KDO(2)-lipid A biosynthesis; KDO(2)-lipid A from CMP-3-deoxy-D-manno-octulosonate and lipid IV(A): step 4/4.</text>
</comment>
<evidence type="ECO:0000313" key="7">
    <source>
        <dbReference type="EMBL" id="AMK07789.1"/>
    </source>
</evidence>
<feature type="transmembrane region" description="Helical" evidence="6">
    <location>
        <begin position="30"/>
        <end position="49"/>
    </location>
</feature>
<dbReference type="EMBL" id="KP659950">
    <property type="protein sequence ID" value="AMK07789.1"/>
    <property type="molecule type" value="Genomic_DNA"/>
</dbReference>
<protein>
    <recommendedName>
        <fullName evidence="6">Lipid A biosynthesis acyltransferase</fullName>
        <ecNumber evidence="6">2.3.1.243</ecNumber>
    </recommendedName>
    <alternativeName>
        <fullName evidence="6">Kdo(2)-lauroyl-lipid IV(A) acyltransferase</fullName>
    </alternativeName>
</protein>
<reference evidence="7" key="1">
    <citation type="submission" date="2015-01" db="EMBL/GenBank/DDBJ databases">
        <title>Draft genome sequence of Pasteurella multocida isolated from alpaca pneumonia.</title>
        <authorList>
            <person name="Maturrano L."/>
            <person name="Hurtado R."/>
            <person name="Allasi N."/>
            <person name="Juscamayta E."/>
            <person name="Fernandez D."/>
            <person name="Maximiliano J."/>
            <person name="Rimac R."/>
            <person name="Rosadio R."/>
        </authorList>
    </citation>
    <scope>NUCLEOTIDE SEQUENCE</scope>
    <source>
        <strain evidence="7">UNMSM</strain>
    </source>
</reference>
<evidence type="ECO:0000256" key="4">
    <source>
        <dbReference type="ARBA" id="ARBA00023136"/>
    </source>
</evidence>
<dbReference type="AlphaFoldDB" id="A0A126QDC9"/>
<dbReference type="CDD" id="cd07984">
    <property type="entry name" value="LPLAT_LABLAT-like"/>
    <property type="match status" value="1"/>
</dbReference>
<proteinExistence type="inferred from homology"/>
<dbReference type="GO" id="GO:0016747">
    <property type="term" value="F:acyltransferase activity, transferring groups other than amino-acyl groups"/>
    <property type="evidence" value="ECO:0007669"/>
    <property type="project" value="InterPro"/>
</dbReference>
<keyword evidence="1 6" id="KW-1003">Cell membrane</keyword>
<keyword evidence="3 6" id="KW-0808">Transferase</keyword>
<dbReference type="PANTHER" id="PTHR30606">
    <property type="entry name" value="LIPID A BIOSYNTHESIS LAUROYL ACYLTRANSFERASE"/>
    <property type="match status" value="1"/>
</dbReference>
<dbReference type="GO" id="GO:0009103">
    <property type="term" value="P:lipopolysaccharide biosynthetic process"/>
    <property type="evidence" value="ECO:0007669"/>
    <property type="project" value="UniProtKB-UniRule"/>
</dbReference>
<evidence type="ECO:0000256" key="1">
    <source>
        <dbReference type="ARBA" id="ARBA00022475"/>
    </source>
</evidence>
<dbReference type="PIRSF" id="PIRSF026649">
    <property type="entry name" value="MsbB"/>
    <property type="match status" value="1"/>
</dbReference>
<dbReference type="UniPathway" id="UPA00030"/>
<keyword evidence="6" id="KW-0448">Lipopolysaccharide biosynthesis</keyword>